<evidence type="ECO:0000256" key="4">
    <source>
        <dbReference type="ARBA" id="ARBA00023136"/>
    </source>
</evidence>
<evidence type="ECO:0000256" key="2">
    <source>
        <dbReference type="ARBA" id="ARBA00022692"/>
    </source>
</evidence>
<organism evidence="7 8">
    <name type="scientific">Meloidogyne graminicola</name>
    <dbReference type="NCBI Taxonomy" id="189291"/>
    <lineage>
        <taxon>Eukaryota</taxon>
        <taxon>Metazoa</taxon>
        <taxon>Ecdysozoa</taxon>
        <taxon>Nematoda</taxon>
        <taxon>Chromadorea</taxon>
        <taxon>Rhabditida</taxon>
        <taxon>Tylenchina</taxon>
        <taxon>Tylenchomorpha</taxon>
        <taxon>Tylenchoidea</taxon>
        <taxon>Meloidogynidae</taxon>
        <taxon>Meloidogyninae</taxon>
        <taxon>Meloidogyne</taxon>
    </lineage>
</organism>
<evidence type="ECO:0000313" key="8">
    <source>
        <dbReference type="Proteomes" id="UP000605970"/>
    </source>
</evidence>
<dbReference type="PANTHER" id="PTHR11827">
    <property type="entry name" value="SOLUTE CARRIER FAMILY 12, CATION COTRANSPORTERS"/>
    <property type="match status" value="1"/>
</dbReference>
<protein>
    <recommendedName>
        <fullName evidence="6">Amino acid permease/ SLC12A domain-containing protein</fullName>
    </recommendedName>
</protein>
<dbReference type="InterPro" id="IPR004842">
    <property type="entry name" value="SLC12A_fam"/>
</dbReference>
<keyword evidence="2" id="KW-0812">Transmembrane</keyword>
<dbReference type="GO" id="GO:0016020">
    <property type="term" value="C:membrane"/>
    <property type="evidence" value="ECO:0007669"/>
    <property type="project" value="UniProtKB-SubCell"/>
</dbReference>
<keyword evidence="4" id="KW-0472">Membrane</keyword>
<feature type="compositionally biased region" description="Basic and acidic residues" evidence="5">
    <location>
        <begin position="14"/>
        <end position="30"/>
    </location>
</feature>
<gene>
    <name evidence="7" type="ORF">Mgra_00006203</name>
</gene>
<evidence type="ECO:0000259" key="6">
    <source>
        <dbReference type="Pfam" id="PF00324"/>
    </source>
</evidence>
<keyword evidence="8" id="KW-1185">Reference proteome</keyword>
<feature type="region of interest" description="Disordered" evidence="5">
    <location>
        <begin position="1"/>
        <end position="57"/>
    </location>
</feature>
<dbReference type="GO" id="GO:0055078">
    <property type="term" value="P:sodium ion homeostasis"/>
    <property type="evidence" value="ECO:0007669"/>
    <property type="project" value="TreeGrafter"/>
</dbReference>
<reference evidence="7" key="1">
    <citation type="journal article" date="2020" name="Ecol. Evol.">
        <title>Genome structure and content of the rice root-knot nematode (Meloidogyne graminicola).</title>
        <authorList>
            <person name="Phan N.T."/>
            <person name="Danchin E.G.J."/>
            <person name="Klopp C."/>
            <person name="Perfus-Barbeoch L."/>
            <person name="Kozlowski D.K."/>
            <person name="Koutsovoulos G.D."/>
            <person name="Lopez-Roques C."/>
            <person name="Bouchez O."/>
            <person name="Zahm M."/>
            <person name="Besnard G."/>
            <person name="Bellafiore S."/>
        </authorList>
    </citation>
    <scope>NUCLEOTIDE SEQUENCE</scope>
    <source>
        <strain evidence="7">VN-18</strain>
    </source>
</reference>
<evidence type="ECO:0000256" key="3">
    <source>
        <dbReference type="ARBA" id="ARBA00022989"/>
    </source>
</evidence>
<name>A0A8S9ZMG4_9BILA</name>
<evidence type="ECO:0000256" key="5">
    <source>
        <dbReference type="SAM" id="MobiDB-lite"/>
    </source>
</evidence>
<evidence type="ECO:0000256" key="1">
    <source>
        <dbReference type="ARBA" id="ARBA00004141"/>
    </source>
</evidence>
<dbReference type="GO" id="GO:1990573">
    <property type="term" value="P:potassium ion import across plasma membrane"/>
    <property type="evidence" value="ECO:0007669"/>
    <property type="project" value="TreeGrafter"/>
</dbReference>
<accession>A0A8S9ZMG4</accession>
<feature type="domain" description="Amino acid permease/ SLC12A" evidence="6">
    <location>
        <begin position="215"/>
        <end position="267"/>
    </location>
</feature>
<feature type="compositionally biased region" description="Basic and acidic residues" evidence="5">
    <location>
        <begin position="38"/>
        <end position="57"/>
    </location>
</feature>
<dbReference type="PANTHER" id="PTHR11827:SF103">
    <property type="entry name" value="SODIUM CHLORIDE COTRANSPORTER 69, ISOFORM E"/>
    <property type="match status" value="1"/>
</dbReference>
<dbReference type="AlphaFoldDB" id="A0A8S9ZMG4"/>
<dbReference type="Gene3D" id="1.20.1740.10">
    <property type="entry name" value="Amino acid/polyamine transporter I"/>
    <property type="match status" value="1"/>
</dbReference>
<dbReference type="Pfam" id="PF00324">
    <property type="entry name" value="AA_permease"/>
    <property type="match status" value="1"/>
</dbReference>
<dbReference type="GO" id="GO:0055075">
    <property type="term" value="P:potassium ion homeostasis"/>
    <property type="evidence" value="ECO:0007669"/>
    <property type="project" value="TreeGrafter"/>
</dbReference>
<keyword evidence="3" id="KW-1133">Transmembrane helix</keyword>
<dbReference type="GO" id="GO:0055064">
    <property type="term" value="P:chloride ion homeostasis"/>
    <property type="evidence" value="ECO:0007669"/>
    <property type="project" value="TreeGrafter"/>
</dbReference>
<comment type="caution">
    <text evidence="7">The sequence shown here is derived from an EMBL/GenBank/DDBJ whole genome shotgun (WGS) entry which is preliminary data.</text>
</comment>
<proteinExistence type="predicted"/>
<comment type="subcellular location">
    <subcellularLocation>
        <location evidence="1">Membrane</location>
        <topology evidence="1">Multi-pass membrane protein</topology>
    </subcellularLocation>
</comment>
<dbReference type="Proteomes" id="UP000605970">
    <property type="component" value="Unassembled WGS sequence"/>
</dbReference>
<evidence type="ECO:0000313" key="7">
    <source>
        <dbReference type="EMBL" id="KAF7634348.1"/>
    </source>
</evidence>
<dbReference type="EMBL" id="JABEBT010000059">
    <property type="protein sequence ID" value="KAF7634348.1"/>
    <property type="molecule type" value="Genomic_DNA"/>
</dbReference>
<dbReference type="OrthoDB" id="2020542at2759"/>
<dbReference type="GO" id="GO:0006884">
    <property type="term" value="P:cell volume homeostasis"/>
    <property type="evidence" value="ECO:0007669"/>
    <property type="project" value="TreeGrafter"/>
</dbReference>
<sequence length="268" mass="30190">MSFSSSQSSELEEEKQKEKLQKQPKLERPWRQRKKSQKERLEGKIEEPELEEKVKEKQEGIVGSRFKIKRSSIDLGRRHVSITKQKGNADEGNSQGSESAATVIVAPEKPIQTQSGTCIGLNEWRRFSKGGSSLEYPPNIEFYRNTLEELESGGLIVDGGRRLPPTRPSMMDLVEGLKSKQEEQHKDSLFNLELFKEQNTEIIEGQQRILVDVVKENFMPNFRDGYDFFSVFAVYFPAATGIMAGANISGDLKDPQKAIPLGTLVAIG</sequence>
<dbReference type="GO" id="GO:0008511">
    <property type="term" value="F:sodium:potassium:chloride symporter activity"/>
    <property type="evidence" value="ECO:0007669"/>
    <property type="project" value="TreeGrafter"/>
</dbReference>
<dbReference type="InterPro" id="IPR004841">
    <property type="entry name" value="AA-permease/SLC12A_dom"/>
</dbReference>